<evidence type="ECO:0000313" key="2">
    <source>
        <dbReference type="Proteomes" id="UP001418222"/>
    </source>
</evidence>
<protein>
    <submittedName>
        <fullName evidence="1">Uncharacterized protein</fullName>
    </submittedName>
</protein>
<accession>A0AAP0FZD4</accession>
<evidence type="ECO:0000313" key="1">
    <source>
        <dbReference type="EMBL" id="KAK8926655.1"/>
    </source>
</evidence>
<dbReference type="EMBL" id="JBBWWQ010000016">
    <property type="protein sequence ID" value="KAK8926655.1"/>
    <property type="molecule type" value="Genomic_DNA"/>
</dbReference>
<organism evidence="1 2">
    <name type="scientific">Platanthera zijinensis</name>
    <dbReference type="NCBI Taxonomy" id="2320716"/>
    <lineage>
        <taxon>Eukaryota</taxon>
        <taxon>Viridiplantae</taxon>
        <taxon>Streptophyta</taxon>
        <taxon>Embryophyta</taxon>
        <taxon>Tracheophyta</taxon>
        <taxon>Spermatophyta</taxon>
        <taxon>Magnoliopsida</taxon>
        <taxon>Liliopsida</taxon>
        <taxon>Asparagales</taxon>
        <taxon>Orchidaceae</taxon>
        <taxon>Orchidoideae</taxon>
        <taxon>Orchideae</taxon>
        <taxon>Orchidinae</taxon>
        <taxon>Platanthera</taxon>
    </lineage>
</organism>
<reference evidence="1 2" key="1">
    <citation type="journal article" date="2022" name="Nat. Plants">
        <title>Genomes of leafy and leafless Platanthera orchids illuminate the evolution of mycoheterotrophy.</title>
        <authorList>
            <person name="Li M.H."/>
            <person name="Liu K.W."/>
            <person name="Li Z."/>
            <person name="Lu H.C."/>
            <person name="Ye Q.L."/>
            <person name="Zhang D."/>
            <person name="Wang J.Y."/>
            <person name="Li Y.F."/>
            <person name="Zhong Z.M."/>
            <person name="Liu X."/>
            <person name="Yu X."/>
            <person name="Liu D.K."/>
            <person name="Tu X.D."/>
            <person name="Liu B."/>
            <person name="Hao Y."/>
            <person name="Liao X.Y."/>
            <person name="Jiang Y.T."/>
            <person name="Sun W.H."/>
            <person name="Chen J."/>
            <person name="Chen Y.Q."/>
            <person name="Ai Y."/>
            <person name="Zhai J.W."/>
            <person name="Wu S.S."/>
            <person name="Zhou Z."/>
            <person name="Hsiao Y.Y."/>
            <person name="Wu W.L."/>
            <person name="Chen Y.Y."/>
            <person name="Lin Y.F."/>
            <person name="Hsu J.L."/>
            <person name="Li C.Y."/>
            <person name="Wang Z.W."/>
            <person name="Zhao X."/>
            <person name="Zhong W.Y."/>
            <person name="Ma X.K."/>
            <person name="Ma L."/>
            <person name="Huang J."/>
            <person name="Chen G.Z."/>
            <person name="Huang M.Z."/>
            <person name="Huang L."/>
            <person name="Peng D.H."/>
            <person name="Luo Y.B."/>
            <person name="Zou S.Q."/>
            <person name="Chen S.P."/>
            <person name="Lan S."/>
            <person name="Tsai W.C."/>
            <person name="Van de Peer Y."/>
            <person name="Liu Z.J."/>
        </authorList>
    </citation>
    <scope>NUCLEOTIDE SEQUENCE [LARGE SCALE GENOMIC DNA]</scope>
    <source>
        <strain evidence="1">Lor287</strain>
    </source>
</reference>
<sequence length="66" mass="7480">MGSFMRETQASTCTVIRMLIMGEIQTTGSQHPVMCSHVDQQGFLDAVRSKIRCPSLLRKRSTRLRP</sequence>
<proteinExistence type="predicted"/>
<keyword evidence="2" id="KW-1185">Reference proteome</keyword>
<dbReference type="Proteomes" id="UP001418222">
    <property type="component" value="Unassembled WGS sequence"/>
</dbReference>
<name>A0AAP0FZD4_9ASPA</name>
<dbReference type="AlphaFoldDB" id="A0AAP0FZD4"/>
<comment type="caution">
    <text evidence="1">The sequence shown here is derived from an EMBL/GenBank/DDBJ whole genome shotgun (WGS) entry which is preliminary data.</text>
</comment>
<gene>
    <name evidence="1" type="ORF">KSP39_PZI018976</name>
</gene>